<dbReference type="InterPro" id="IPR014710">
    <property type="entry name" value="RmlC-like_jellyroll"/>
</dbReference>
<evidence type="ECO:0000256" key="4">
    <source>
        <dbReference type="ARBA" id="ARBA00019595"/>
    </source>
</evidence>
<keyword evidence="7 8" id="KW-0413">Isomerase</keyword>
<dbReference type="GO" id="GO:0008830">
    <property type="term" value="F:dTDP-4-dehydrorhamnose 3,5-epimerase activity"/>
    <property type="evidence" value="ECO:0007669"/>
    <property type="project" value="UniProtKB-UniRule"/>
</dbReference>
<comment type="caution">
    <text evidence="8">The sequence shown here is derived from an EMBL/GenBank/DDBJ whole genome shotgun (WGS) entry which is preliminary data.</text>
</comment>
<dbReference type="CDD" id="cd00438">
    <property type="entry name" value="cupin_RmlC"/>
    <property type="match status" value="1"/>
</dbReference>
<comment type="subunit">
    <text evidence="7">Homodimer.</text>
</comment>
<comment type="similarity">
    <text evidence="7">Belongs to the dTDP-4-dehydrorhamnose 3,5-epimerase family.</text>
</comment>
<comment type="catalytic activity">
    <reaction evidence="1 7">
        <text>dTDP-4-dehydro-6-deoxy-alpha-D-glucose = dTDP-4-dehydro-beta-L-rhamnose</text>
        <dbReference type="Rhea" id="RHEA:16969"/>
        <dbReference type="ChEBI" id="CHEBI:57649"/>
        <dbReference type="ChEBI" id="CHEBI:62830"/>
        <dbReference type="EC" id="5.1.3.13"/>
    </reaction>
</comment>
<dbReference type="NCBIfam" id="TIGR01221">
    <property type="entry name" value="rmlC"/>
    <property type="match status" value="1"/>
</dbReference>
<name>A0A369TAC3_9PROT</name>
<dbReference type="PANTHER" id="PTHR21047">
    <property type="entry name" value="DTDP-6-DEOXY-D-GLUCOSE-3,5 EPIMERASE"/>
    <property type="match status" value="1"/>
</dbReference>
<evidence type="ECO:0000256" key="5">
    <source>
        <dbReference type="PIRSR" id="PIRSR600888-1"/>
    </source>
</evidence>
<dbReference type="EMBL" id="QPMH01000006">
    <property type="protein sequence ID" value="RDD62263.1"/>
    <property type="molecule type" value="Genomic_DNA"/>
</dbReference>
<dbReference type="Proteomes" id="UP000253941">
    <property type="component" value="Unassembled WGS sequence"/>
</dbReference>
<reference evidence="8 9" key="1">
    <citation type="submission" date="2018-07" db="EMBL/GenBank/DDBJ databases">
        <title>Venubactetium sediminum gen. nov., sp. nov., isolated from a marine solar saltern.</title>
        <authorList>
            <person name="Wang S."/>
        </authorList>
    </citation>
    <scope>NUCLEOTIDE SEQUENCE [LARGE SCALE GENOMIC DNA]</scope>
    <source>
        <strain evidence="8 9">WD2A32</strain>
    </source>
</reference>
<evidence type="ECO:0000313" key="9">
    <source>
        <dbReference type="Proteomes" id="UP000253941"/>
    </source>
</evidence>
<comment type="function">
    <text evidence="2 7">Catalyzes the epimerization of the C3' and C5'positions of dTDP-6-deoxy-D-xylo-4-hexulose, forming dTDP-6-deoxy-L-lyxo-4-hexulose.</text>
</comment>
<keyword evidence="9" id="KW-1185">Reference proteome</keyword>
<dbReference type="GO" id="GO:0000271">
    <property type="term" value="P:polysaccharide biosynthetic process"/>
    <property type="evidence" value="ECO:0007669"/>
    <property type="project" value="TreeGrafter"/>
</dbReference>
<dbReference type="Gene3D" id="2.60.120.10">
    <property type="entry name" value="Jelly Rolls"/>
    <property type="match status" value="1"/>
</dbReference>
<evidence type="ECO:0000256" key="3">
    <source>
        <dbReference type="ARBA" id="ARBA00012098"/>
    </source>
</evidence>
<accession>A0A369TAC3</accession>
<evidence type="ECO:0000256" key="2">
    <source>
        <dbReference type="ARBA" id="ARBA00001997"/>
    </source>
</evidence>
<dbReference type="RefSeq" id="WP_114581889.1">
    <property type="nucleotide sequence ID" value="NZ_QPMH01000006.1"/>
</dbReference>
<dbReference type="EC" id="5.1.3.13" evidence="3 7"/>
<feature type="active site" description="Proton acceptor" evidence="5">
    <location>
        <position position="62"/>
    </location>
</feature>
<feature type="site" description="Participates in a stacking interaction with the thymidine ring of dTDP-4-oxo-6-deoxyglucose" evidence="6">
    <location>
        <position position="138"/>
    </location>
</feature>
<evidence type="ECO:0000313" key="8">
    <source>
        <dbReference type="EMBL" id="RDD62263.1"/>
    </source>
</evidence>
<dbReference type="GO" id="GO:0019305">
    <property type="term" value="P:dTDP-rhamnose biosynthetic process"/>
    <property type="evidence" value="ECO:0007669"/>
    <property type="project" value="UniProtKB-UniRule"/>
</dbReference>
<dbReference type="PANTHER" id="PTHR21047:SF2">
    <property type="entry name" value="THYMIDINE DIPHOSPHO-4-KETO-RHAMNOSE 3,5-EPIMERASE"/>
    <property type="match status" value="1"/>
</dbReference>
<gene>
    <name evidence="8" type="primary">rfbC</name>
    <name evidence="8" type="ORF">DRB17_08500</name>
</gene>
<dbReference type="SUPFAM" id="SSF51182">
    <property type="entry name" value="RmlC-like cupins"/>
    <property type="match status" value="1"/>
</dbReference>
<comment type="pathway">
    <text evidence="7">Carbohydrate biosynthesis; dTDP-L-rhamnose biosynthesis.</text>
</comment>
<feature type="active site" description="Proton donor" evidence="5">
    <location>
        <position position="132"/>
    </location>
</feature>
<dbReference type="InterPro" id="IPR000888">
    <property type="entry name" value="RmlC-like"/>
</dbReference>
<evidence type="ECO:0000256" key="6">
    <source>
        <dbReference type="PIRSR" id="PIRSR600888-3"/>
    </source>
</evidence>
<dbReference type="AlphaFoldDB" id="A0A369TAC3"/>
<dbReference type="Pfam" id="PF00908">
    <property type="entry name" value="dTDP_sugar_isom"/>
    <property type="match status" value="1"/>
</dbReference>
<evidence type="ECO:0000256" key="1">
    <source>
        <dbReference type="ARBA" id="ARBA00001298"/>
    </source>
</evidence>
<protein>
    <recommendedName>
        <fullName evidence="4 7">dTDP-4-dehydrorhamnose 3,5-epimerase</fullName>
        <ecNumber evidence="3 7">5.1.3.13</ecNumber>
    </recommendedName>
    <alternativeName>
        <fullName evidence="7">Thymidine diphospho-4-keto-rhamnose 3,5-epimerase</fullName>
    </alternativeName>
</protein>
<dbReference type="InterPro" id="IPR011051">
    <property type="entry name" value="RmlC_Cupin_sf"/>
</dbReference>
<organism evidence="8 9">
    <name type="scientific">Ferruginivarius sediminum</name>
    <dbReference type="NCBI Taxonomy" id="2661937"/>
    <lineage>
        <taxon>Bacteria</taxon>
        <taxon>Pseudomonadati</taxon>
        <taxon>Pseudomonadota</taxon>
        <taxon>Alphaproteobacteria</taxon>
        <taxon>Rhodospirillales</taxon>
        <taxon>Rhodospirillaceae</taxon>
        <taxon>Ferruginivarius</taxon>
    </lineage>
</organism>
<evidence type="ECO:0000256" key="7">
    <source>
        <dbReference type="RuleBase" id="RU364069"/>
    </source>
</evidence>
<sequence length="185" mass="20442">MQIENLDIPDVKLITLRAYGDARGALAESFSRRRFEDAGLPGDFPQSNLSYSRDRGTVRGLHYQKPPHAQGKLVQVMAGAILDVAVDLRQDSPTFGKHVAVRLEAGDWRQLYVPAGFAHGFCTLMPETTVHYNLTDYYAPDCEGGVLWHDPSLGIDWPVNAAAATVSEKDSRWLPLAETAADELF</sequence>
<proteinExistence type="inferred from homology"/>
<dbReference type="UniPathway" id="UPA00124"/>
<dbReference type="GO" id="GO:0005829">
    <property type="term" value="C:cytosol"/>
    <property type="evidence" value="ECO:0007669"/>
    <property type="project" value="TreeGrafter"/>
</dbReference>